<name>A0A5S5C2M4_9BACL</name>
<accession>A0A5S5C2M4</accession>
<evidence type="ECO:0000313" key="2">
    <source>
        <dbReference type="Proteomes" id="UP000323257"/>
    </source>
</evidence>
<evidence type="ECO:0000313" key="1">
    <source>
        <dbReference type="EMBL" id="TYP73409.1"/>
    </source>
</evidence>
<organism evidence="1 2">
    <name type="scientific">Paenibacillus methanolicus</name>
    <dbReference type="NCBI Taxonomy" id="582686"/>
    <lineage>
        <taxon>Bacteria</taxon>
        <taxon>Bacillati</taxon>
        <taxon>Bacillota</taxon>
        <taxon>Bacilli</taxon>
        <taxon>Bacillales</taxon>
        <taxon>Paenibacillaceae</taxon>
        <taxon>Paenibacillus</taxon>
    </lineage>
</organism>
<reference evidence="1 2" key="1">
    <citation type="submission" date="2019-07" db="EMBL/GenBank/DDBJ databases">
        <title>Genomic Encyclopedia of Type Strains, Phase III (KMG-III): the genomes of soil and plant-associated and newly described type strains.</title>
        <authorList>
            <person name="Whitman W."/>
        </authorList>
    </citation>
    <scope>NUCLEOTIDE SEQUENCE [LARGE SCALE GENOMIC DNA]</scope>
    <source>
        <strain evidence="1 2">BL24</strain>
    </source>
</reference>
<gene>
    <name evidence="1" type="ORF">BCM02_107393</name>
</gene>
<dbReference type="EMBL" id="VNHS01000007">
    <property type="protein sequence ID" value="TYP73409.1"/>
    <property type="molecule type" value="Genomic_DNA"/>
</dbReference>
<comment type="caution">
    <text evidence="1">The sequence shown here is derived from an EMBL/GenBank/DDBJ whole genome shotgun (WGS) entry which is preliminary data.</text>
</comment>
<dbReference type="AlphaFoldDB" id="A0A5S5C2M4"/>
<dbReference type="Proteomes" id="UP000323257">
    <property type="component" value="Unassembled WGS sequence"/>
</dbReference>
<proteinExistence type="predicted"/>
<sequence length="85" mass="10340">MEDLYKIIHAPDKDVYQKLDEQVDAFWRWSKTVKQEFEWETMYPNWELLNTIFDKLIDTTSCIEWDQRTINNLLYVIGTVKHPNS</sequence>
<keyword evidence="2" id="KW-1185">Reference proteome</keyword>
<protein>
    <submittedName>
        <fullName evidence="1">Uncharacterized protein</fullName>
    </submittedName>
</protein>